<dbReference type="Proteomes" id="UP000029585">
    <property type="component" value="Unassembled WGS sequence"/>
</dbReference>
<proteinExistence type="predicted"/>
<dbReference type="RefSeq" id="WP_007493552.1">
    <property type="nucleotide sequence ID" value="NZ_KN174164.1"/>
</dbReference>
<dbReference type="eggNOG" id="ENOG5030K1J">
    <property type="taxonomic scope" value="Bacteria"/>
</dbReference>
<name>A0A096CIH3_FLAPL</name>
<evidence type="ECO:0000313" key="1">
    <source>
        <dbReference type="EMBL" id="KGF54622.1"/>
    </source>
</evidence>
<dbReference type="Gene3D" id="3.40.50.1950">
    <property type="entry name" value="Flavin prenyltransferase-like"/>
    <property type="match status" value="1"/>
</dbReference>
<keyword evidence="2" id="KW-1185">Reference proteome</keyword>
<dbReference type="AlphaFoldDB" id="A0A096CIH3"/>
<dbReference type="PATRIC" id="fig|742738.3.peg.2736"/>
<dbReference type="HOGENOM" id="CLU_1118539_0_0_9"/>
<protein>
    <recommendedName>
        <fullName evidence="3">Ethanolamine utilization protein</fullName>
    </recommendedName>
</protein>
<dbReference type="GeneID" id="63972946"/>
<organism evidence="1 2">
    <name type="scientific">Flavonifractor plautii 1_3_50AFAA</name>
    <dbReference type="NCBI Taxonomy" id="742738"/>
    <lineage>
        <taxon>Bacteria</taxon>
        <taxon>Bacillati</taxon>
        <taxon>Bacillota</taxon>
        <taxon>Clostridia</taxon>
        <taxon>Eubacteriales</taxon>
        <taxon>Oscillospiraceae</taxon>
        <taxon>Flavonifractor</taxon>
    </lineage>
</organism>
<evidence type="ECO:0000313" key="2">
    <source>
        <dbReference type="Proteomes" id="UP000029585"/>
    </source>
</evidence>
<comment type="caution">
    <text evidence="1">The sequence shown here is derived from an EMBL/GenBank/DDBJ whole genome shotgun (WGS) entry which is preliminary data.</text>
</comment>
<evidence type="ECO:0008006" key="3">
    <source>
        <dbReference type="Google" id="ProtNLM"/>
    </source>
</evidence>
<dbReference type="EMBL" id="ADLO01000083">
    <property type="protein sequence ID" value="KGF54622.1"/>
    <property type="molecule type" value="Genomic_DNA"/>
</dbReference>
<gene>
    <name evidence="1" type="ORF">HMPREF9460_02663</name>
</gene>
<sequence length="249" mass="26604">MEQTLLNEIVARVAAKLAEAEGGEAASAAASRDDREGLLLLSQEMNDTCRAMLKCEKLKARFRVDCASLQSEPAELDSYGVVVLTGLTNEALAKLALGLCDTPYTRLAAQAILAGKRVYIPTEEVELYRYASTAPAAYYAMMKERLDLLLTSGVVVCSKHNLEGLLLGGAACEAAPAEAPAAAEPSAPAPMPAAREEKLVHVTKRVLTERDIRDAAAEKVTCIHVPAKCILTALAKDCAKEHGIRLVQE</sequence>
<accession>A0A096CIH3</accession>
<dbReference type="InterPro" id="IPR036551">
    <property type="entry name" value="Flavin_trans-like"/>
</dbReference>
<reference evidence="1 2" key="1">
    <citation type="submission" date="2011-08" db="EMBL/GenBank/DDBJ databases">
        <title>The Genome Sequence of Clostridium orbiscindens 1_3_50AFAA.</title>
        <authorList>
            <consortium name="The Broad Institute Genome Sequencing Platform"/>
            <person name="Earl A."/>
            <person name="Ward D."/>
            <person name="Feldgarden M."/>
            <person name="Gevers D."/>
            <person name="Daigneault M."/>
            <person name="Strauss J."/>
            <person name="Allen-Vercoe E."/>
            <person name="Young S.K."/>
            <person name="Zeng Q."/>
            <person name="Gargeya S."/>
            <person name="Fitzgerald M."/>
            <person name="Haas B."/>
            <person name="Abouelleil A."/>
            <person name="Alvarado L."/>
            <person name="Arachchi H.M."/>
            <person name="Berlin A."/>
            <person name="Brown A."/>
            <person name="Chapman S.B."/>
            <person name="Chen Z."/>
            <person name="Dunbar C."/>
            <person name="Freedman E."/>
            <person name="Gearin G."/>
            <person name="Gellesch M."/>
            <person name="Goldberg J."/>
            <person name="Griggs A."/>
            <person name="Gujja S."/>
            <person name="Heiman D."/>
            <person name="Howarth C."/>
            <person name="Larson L."/>
            <person name="Lui A."/>
            <person name="MacDonald P.J.P."/>
            <person name="Montmayeur A."/>
            <person name="Murphy C."/>
            <person name="Neiman D."/>
            <person name="Pearson M."/>
            <person name="Priest M."/>
            <person name="Roberts A."/>
            <person name="Saif S."/>
            <person name="Shea T."/>
            <person name="Shenoy N."/>
            <person name="Sisk P."/>
            <person name="Stolte C."/>
            <person name="Sykes S."/>
            <person name="Wortman J."/>
            <person name="Nusbaum C."/>
            <person name="Birren B."/>
        </authorList>
    </citation>
    <scope>NUCLEOTIDE SEQUENCE [LARGE SCALE GENOMIC DNA]</scope>
    <source>
        <strain evidence="1 2">1_3_50AFAA</strain>
    </source>
</reference>
<dbReference type="GO" id="GO:0003824">
    <property type="term" value="F:catalytic activity"/>
    <property type="evidence" value="ECO:0007669"/>
    <property type="project" value="InterPro"/>
</dbReference>